<evidence type="ECO:0000256" key="2">
    <source>
        <dbReference type="SAM" id="Phobius"/>
    </source>
</evidence>
<dbReference type="EMBL" id="CP015581">
    <property type="protein sequence ID" value="ARU98591.1"/>
    <property type="molecule type" value="Genomic_DNA"/>
</dbReference>
<organism evidence="3 6">
    <name type="scientific">Tatumella citrea</name>
    <name type="common">Pantoea citrea</name>
    <dbReference type="NCBI Taxonomy" id="53336"/>
    <lineage>
        <taxon>Bacteria</taxon>
        <taxon>Pseudomonadati</taxon>
        <taxon>Pseudomonadota</taxon>
        <taxon>Gammaproteobacteria</taxon>
        <taxon>Enterobacterales</taxon>
        <taxon>Erwiniaceae</taxon>
        <taxon>Tatumella</taxon>
    </lineage>
</organism>
<evidence type="ECO:0000313" key="5">
    <source>
        <dbReference type="Proteomes" id="UP000195729"/>
    </source>
</evidence>
<accession>A0A1Y0LKG8</accession>
<dbReference type="KEGG" id="tci:A7K98_12740"/>
<proteinExistence type="predicted"/>
<evidence type="ECO:0000313" key="3">
    <source>
        <dbReference type="EMBL" id="ARU94553.1"/>
    </source>
</evidence>
<evidence type="ECO:0000313" key="4">
    <source>
        <dbReference type="EMBL" id="ARU98591.1"/>
    </source>
</evidence>
<dbReference type="Proteomes" id="UP000195729">
    <property type="component" value="Chromosome"/>
</dbReference>
<dbReference type="Proteomes" id="UP000195814">
    <property type="component" value="Chromosome"/>
</dbReference>
<dbReference type="RefSeq" id="WP_087488918.1">
    <property type="nucleotide sequence ID" value="NZ_CP015579.1"/>
</dbReference>
<name>A0A1Y0LKG8_TATCI</name>
<keyword evidence="2" id="KW-1133">Transmembrane helix</keyword>
<keyword evidence="2" id="KW-0472">Membrane</keyword>
<gene>
    <name evidence="3" type="ORF">A7K98_12740</name>
    <name evidence="4" type="ORF">A7K99_12730</name>
</gene>
<dbReference type="OrthoDB" id="79849at2"/>
<sequence length="1022" mass="106177">MADSQNAGSIYFDVDIDTAKLLTSARQVDSTLDNMASSAQSTGKSMDSMGKNTKSASSSLNQIAASTKSVDGSMQTLNTTVSAMAIAIQQANQSSAAASMTLAQMQGAMNSLIGAANSIAEAMRGAGTSTSTASNEFSRAESIIEGLGNQLAILDEAQENGARSAAILAAQLRAGAGATDTEKEKIGELTGQLYDMKNGTDAGVKSHVNWKNSMQQAGYQVQDFIVQVQGGQSAIVAFSQQGSQLAGAFGPQGAVVGALIALGSVIVGTLVKSMGNATDTIKTLGDAASALDGIITVSQSGVAALSDKYALLASSNAKFGQILKTQAIIEYNQALSKIPDSIQSISSDALSIGDQLSGVFTGAIPSVSGLGKVLSDLNITTSNYNDAVKQIPQTLGGVSPALSLLANTVDTVASKFGLSTQQAFELTKRLNDVAESKSPEQLQSLALWLQQMNSSTPGVTSAFGDLTVNVSKLGVAAAQAEINLEKAKAANDALTKSQERAVVASERELALAKATGAERAKLQASYKVQDLQLNPNSDKAKEIESNAVATYNVQQAQKSLSAERKKGATTANQQAKAEESVTQKLEQLRQQSDLNAVSSQNLTLEQAKLRAEMSLGKNATAAQREEAAKYAEAIWQQAAALKARNLIPEVAENDDYQNKSAQLELLKGQKDSQGNLIISQQQYQQASEKLAAEHMANLDKINSQNVVTPQQTMAAQVDPVQQLANENAQKLALIQQFTQQKVLTEQQGLALMNAANTQYEQQRTAAQWQLFTQQSQGYAALGAAVDGFGQSASSAITGVVTGSESLSSALQNIGNTVINDVIQTFVDMGMQWVKSAIMGATAQQSAIAATTTAQVAGIATQTTASTAAAVATTTAWEPAAIMSSIASWGGAVAIGLGAMAGILALTGKRKNGGPVSAGGMYQVGESGLPEIYKASNGSQYMIPGDNGSVLSNKDITGSNSGLNVQVVINNQASNASPQYVGATQDNGSYILEFLISDAERGGSYINTVQTVFGLSRKATGDY</sequence>
<evidence type="ECO:0000256" key="1">
    <source>
        <dbReference type="SAM" id="MobiDB-lite"/>
    </source>
</evidence>
<evidence type="ECO:0000313" key="6">
    <source>
        <dbReference type="Proteomes" id="UP000195814"/>
    </source>
</evidence>
<feature type="region of interest" description="Disordered" evidence="1">
    <location>
        <begin position="33"/>
        <end position="57"/>
    </location>
</feature>
<feature type="transmembrane region" description="Helical" evidence="2">
    <location>
        <begin position="885"/>
        <end position="905"/>
    </location>
</feature>
<keyword evidence="5" id="KW-1185">Reference proteome</keyword>
<reference evidence="5 6" key="1">
    <citation type="submission" date="2016-05" db="EMBL/GenBank/DDBJ databases">
        <title>Complete genome sequence of two 2,5-diketo-D-glunonic acid producing strain Tatumella citrea.</title>
        <authorList>
            <person name="Duan C."/>
            <person name="Yang J."/>
            <person name="Yang S."/>
        </authorList>
    </citation>
    <scope>NUCLEOTIDE SEQUENCE [LARGE SCALE GENOMIC DNA]</scope>
    <source>
        <strain evidence="4 5">ATCC 39140</strain>
        <strain evidence="3 6">DSM 13699</strain>
    </source>
</reference>
<evidence type="ECO:0008006" key="7">
    <source>
        <dbReference type="Google" id="ProtNLM"/>
    </source>
</evidence>
<dbReference type="EMBL" id="CP015579">
    <property type="protein sequence ID" value="ARU94553.1"/>
    <property type="molecule type" value="Genomic_DNA"/>
</dbReference>
<keyword evidence="2" id="KW-0812">Transmembrane</keyword>
<protein>
    <recommendedName>
        <fullName evidence="7">Bacteriophage tail tape measure N-terminal domain-containing protein</fullName>
    </recommendedName>
</protein>
<dbReference type="AlphaFoldDB" id="A0A1Y0LKG8"/>